<dbReference type="Proteomes" id="UP000027093">
    <property type="component" value="Chromosome"/>
</dbReference>
<dbReference type="GeneID" id="74686038"/>
<keyword evidence="2" id="KW-1185">Reference proteome</keyword>
<gene>
    <name evidence="1" type="ORF">NVIE_008410</name>
</gene>
<proteinExistence type="predicted"/>
<accession>A0A060HEG2</accession>
<protein>
    <submittedName>
        <fullName evidence="1">Uncharacterized protein</fullName>
    </submittedName>
</protein>
<name>A0A060HEG2_9ARCH</name>
<dbReference type="EMBL" id="CP007536">
    <property type="protein sequence ID" value="AIC15059.1"/>
    <property type="molecule type" value="Genomic_DNA"/>
</dbReference>
<organism evidence="1 2">
    <name type="scientific">Nitrososphaera viennensis EN76</name>
    <dbReference type="NCBI Taxonomy" id="926571"/>
    <lineage>
        <taxon>Archaea</taxon>
        <taxon>Nitrososphaerota</taxon>
        <taxon>Nitrososphaeria</taxon>
        <taxon>Nitrososphaerales</taxon>
        <taxon>Nitrososphaeraceae</taxon>
        <taxon>Nitrososphaera</taxon>
    </lineage>
</organism>
<dbReference type="RefSeq" id="WP_075054150.1">
    <property type="nucleotide sequence ID" value="NZ_CP007536.1"/>
</dbReference>
<dbReference type="KEGG" id="nvn:NVIE_008410"/>
<reference evidence="1 2" key="1">
    <citation type="journal article" date="2014" name="Int. J. Syst. Evol. Microbiol.">
        <title>Nitrososphaera viennensis gen. nov., sp. nov., an aerobic and mesophilic, ammonia-oxidizing archaeon from soil and a member of the archaeal phylum Thaumarchaeota.</title>
        <authorList>
            <person name="Stieglmeier M."/>
            <person name="Klingl A."/>
            <person name="Alves R.J."/>
            <person name="Rittmann S.K."/>
            <person name="Melcher M."/>
            <person name="Leisch N."/>
            <person name="Schleper C."/>
        </authorList>
    </citation>
    <scope>NUCLEOTIDE SEQUENCE [LARGE SCALE GENOMIC DNA]</scope>
    <source>
        <strain evidence="1">EN76</strain>
    </source>
</reference>
<evidence type="ECO:0000313" key="2">
    <source>
        <dbReference type="Proteomes" id="UP000027093"/>
    </source>
</evidence>
<evidence type="ECO:0000313" key="1">
    <source>
        <dbReference type="EMBL" id="AIC15059.1"/>
    </source>
</evidence>
<dbReference type="HOGENOM" id="CLU_1840650_0_0_2"/>
<sequence>MTPINQTHFRVDFIGNGTMTVPDTGETINMTNTGYGIVTGNETAFAYGREYVRSEDDGDTTAITFYEIIRYDPATLQGKGIVIAVFDSNATGTLAPFNGMIVSGIHEEDPNTKTATITLWKWESGIIGNNTVHGEPYTQ</sequence>
<dbReference type="AlphaFoldDB" id="A0A060HEG2"/>